<reference evidence="2" key="3">
    <citation type="submission" date="2015-04" db="UniProtKB">
        <authorList>
            <consortium name="EnsemblPlants"/>
        </authorList>
    </citation>
    <scope>IDENTIFICATION</scope>
    <source>
        <strain evidence="2">cv. Jemalong A17</strain>
    </source>
</reference>
<reference evidence="1 3" key="1">
    <citation type="journal article" date="2011" name="Nature">
        <title>The Medicago genome provides insight into the evolution of rhizobial symbioses.</title>
        <authorList>
            <person name="Young N.D."/>
            <person name="Debelle F."/>
            <person name="Oldroyd G.E."/>
            <person name="Geurts R."/>
            <person name="Cannon S.B."/>
            <person name="Udvardi M.K."/>
            <person name="Benedito V.A."/>
            <person name="Mayer K.F."/>
            <person name="Gouzy J."/>
            <person name="Schoof H."/>
            <person name="Van de Peer Y."/>
            <person name="Proost S."/>
            <person name="Cook D.R."/>
            <person name="Meyers B.C."/>
            <person name="Spannagl M."/>
            <person name="Cheung F."/>
            <person name="De Mita S."/>
            <person name="Krishnakumar V."/>
            <person name="Gundlach H."/>
            <person name="Zhou S."/>
            <person name="Mudge J."/>
            <person name="Bharti A.K."/>
            <person name="Murray J.D."/>
            <person name="Naoumkina M.A."/>
            <person name="Rosen B."/>
            <person name="Silverstein K.A."/>
            <person name="Tang H."/>
            <person name="Rombauts S."/>
            <person name="Zhao P.X."/>
            <person name="Zhou P."/>
            <person name="Barbe V."/>
            <person name="Bardou P."/>
            <person name="Bechner M."/>
            <person name="Bellec A."/>
            <person name="Berger A."/>
            <person name="Berges H."/>
            <person name="Bidwell S."/>
            <person name="Bisseling T."/>
            <person name="Choisne N."/>
            <person name="Couloux A."/>
            <person name="Denny R."/>
            <person name="Deshpande S."/>
            <person name="Dai X."/>
            <person name="Doyle J.J."/>
            <person name="Dudez A.M."/>
            <person name="Farmer A.D."/>
            <person name="Fouteau S."/>
            <person name="Franken C."/>
            <person name="Gibelin C."/>
            <person name="Gish J."/>
            <person name="Goldstein S."/>
            <person name="Gonzalez A.J."/>
            <person name="Green P.J."/>
            <person name="Hallab A."/>
            <person name="Hartog M."/>
            <person name="Hua A."/>
            <person name="Humphray S.J."/>
            <person name="Jeong D.H."/>
            <person name="Jing Y."/>
            <person name="Jocker A."/>
            <person name="Kenton S.M."/>
            <person name="Kim D.J."/>
            <person name="Klee K."/>
            <person name="Lai H."/>
            <person name="Lang C."/>
            <person name="Lin S."/>
            <person name="Macmil S.L."/>
            <person name="Magdelenat G."/>
            <person name="Matthews L."/>
            <person name="McCorrison J."/>
            <person name="Monaghan E.L."/>
            <person name="Mun J.H."/>
            <person name="Najar F.Z."/>
            <person name="Nicholson C."/>
            <person name="Noirot C."/>
            <person name="O'Bleness M."/>
            <person name="Paule C.R."/>
            <person name="Poulain J."/>
            <person name="Prion F."/>
            <person name="Qin B."/>
            <person name="Qu C."/>
            <person name="Retzel E.F."/>
            <person name="Riddle C."/>
            <person name="Sallet E."/>
            <person name="Samain S."/>
            <person name="Samson N."/>
            <person name="Sanders I."/>
            <person name="Saurat O."/>
            <person name="Scarpelli C."/>
            <person name="Schiex T."/>
            <person name="Segurens B."/>
            <person name="Severin A.J."/>
            <person name="Sherrier D.J."/>
            <person name="Shi R."/>
            <person name="Sims S."/>
            <person name="Singer S.R."/>
            <person name="Sinharoy S."/>
            <person name="Sterck L."/>
            <person name="Viollet A."/>
            <person name="Wang B.B."/>
            <person name="Wang K."/>
            <person name="Wang M."/>
            <person name="Wang X."/>
            <person name="Warfsmann J."/>
            <person name="Weissenbach J."/>
            <person name="White D.D."/>
            <person name="White J.D."/>
            <person name="Wiley G.B."/>
            <person name="Wincker P."/>
            <person name="Xing Y."/>
            <person name="Yang L."/>
            <person name="Yao Z."/>
            <person name="Ying F."/>
            <person name="Zhai J."/>
            <person name="Zhou L."/>
            <person name="Zuber A."/>
            <person name="Denarie J."/>
            <person name="Dixon R.A."/>
            <person name="May G.D."/>
            <person name="Schwartz D.C."/>
            <person name="Rogers J."/>
            <person name="Quetier F."/>
            <person name="Town C.D."/>
            <person name="Roe B.A."/>
        </authorList>
    </citation>
    <scope>NUCLEOTIDE SEQUENCE [LARGE SCALE GENOMIC DNA]</scope>
    <source>
        <strain evidence="1">A17</strain>
        <strain evidence="2 3">cv. Jemalong A17</strain>
    </source>
</reference>
<dbReference type="HOGENOM" id="CLU_3109491_0_0_1"/>
<protein>
    <submittedName>
        <fullName evidence="1 2">Uncharacterized protein</fullName>
    </submittedName>
</protein>
<evidence type="ECO:0000313" key="2">
    <source>
        <dbReference type="EnsemblPlants" id="AET03954"/>
    </source>
</evidence>
<name>G7LEV1_MEDTR</name>
<gene>
    <name evidence="1" type="ordered locus">MTR_8g077930</name>
</gene>
<sequence>MDLIRDKTAQVMTTGGCGVVSGDNDRLLRRPLSPLNGEDVNFTGVNLYLTI</sequence>
<dbReference type="EMBL" id="CM001224">
    <property type="protein sequence ID" value="AET03954.1"/>
    <property type="molecule type" value="Genomic_DNA"/>
</dbReference>
<organism evidence="1 3">
    <name type="scientific">Medicago truncatula</name>
    <name type="common">Barrel medic</name>
    <name type="synonym">Medicago tribuloides</name>
    <dbReference type="NCBI Taxonomy" id="3880"/>
    <lineage>
        <taxon>Eukaryota</taxon>
        <taxon>Viridiplantae</taxon>
        <taxon>Streptophyta</taxon>
        <taxon>Embryophyta</taxon>
        <taxon>Tracheophyta</taxon>
        <taxon>Spermatophyta</taxon>
        <taxon>Magnoliopsida</taxon>
        <taxon>eudicotyledons</taxon>
        <taxon>Gunneridae</taxon>
        <taxon>Pentapetalae</taxon>
        <taxon>rosids</taxon>
        <taxon>fabids</taxon>
        <taxon>Fabales</taxon>
        <taxon>Fabaceae</taxon>
        <taxon>Papilionoideae</taxon>
        <taxon>50 kb inversion clade</taxon>
        <taxon>NPAAA clade</taxon>
        <taxon>Hologalegina</taxon>
        <taxon>IRL clade</taxon>
        <taxon>Trifolieae</taxon>
        <taxon>Medicago</taxon>
    </lineage>
</organism>
<dbReference type="PaxDb" id="3880-AET03954"/>
<evidence type="ECO:0000313" key="3">
    <source>
        <dbReference type="Proteomes" id="UP000002051"/>
    </source>
</evidence>
<proteinExistence type="predicted"/>
<dbReference type="AlphaFoldDB" id="G7LEV1"/>
<dbReference type="EnsemblPlants" id="AET03954">
    <property type="protein sequence ID" value="AET03954"/>
    <property type="gene ID" value="MTR_8g077930"/>
</dbReference>
<evidence type="ECO:0000313" key="1">
    <source>
        <dbReference type="EMBL" id="AET03954.1"/>
    </source>
</evidence>
<accession>G7LEV1</accession>
<keyword evidence="3" id="KW-1185">Reference proteome</keyword>
<dbReference type="Proteomes" id="UP000002051">
    <property type="component" value="Chromosome 8"/>
</dbReference>
<reference evidence="1 3" key="2">
    <citation type="journal article" date="2014" name="BMC Genomics">
        <title>An improved genome release (version Mt4.0) for the model legume Medicago truncatula.</title>
        <authorList>
            <person name="Tang H."/>
            <person name="Krishnakumar V."/>
            <person name="Bidwell S."/>
            <person name="Rosen B."/>
            <person name="Chan A."/>
            <person name="Zhou S."/>
            <person name="Gentzbittel L."/>
            <person name="Childs K.L."/>
            <person name="Yandell M."/>
            <person name="Gundlach H."/>
            <person name="Mayer K.F."/>
            <person name="Schwartz D.C."/>
            <person name="Town C.D."/>
        </authorList>
    </citation>
    <scope>GENOME REANNOTATION</scope>
    <source>
        <strain evidence="2 3">cv. Jemalong A17</strain>
    </source>
</reference>